<dbReference type="InterPro" id="IPR033738">
    <property type="entry name" value="AsnB_N"/>
</dbReference>
<dbReference type="InterPro" id="IPR051786">
    <property type="entry name" value="ASN_synthetase/amidase"/>
</dbReference>
<dbReference type="CDD" id="cd01991">
    <property type="entry name" value="Asn_synthase_B_C"/>
    <property type="match status" value="1"/>
</dbReference>
<dbReference type="SUPFAM" id="SSF56235">
    <property type="entry name" value="N-terminal nucleophile aminohydrolases (Ntn hydrolases)"/>
    <property type="match status" value="1"/>
</dbReference>
<dbReference type="Gene3D" id="3.40.50.620">
    <property type="entry name" value="HUPs"/>
    <property type="match status" value="1"/>
</dbReference>
<dbReference type="InterPro" id="IPR006426">
    <property type="entry name" value="Asn_synth_AEB"/>
</dbReference>
<dbReference type="PANTHER" id="PTHR43284:SF1">
    <property type="entry name" value="ASPARAGINE SYNTHETASE"/>
    <property type="match status" value="1"/>
</dbReference>
<dbReference type="Gene3D" id="3.60.20.10">
    <property type="entry name" value="Glutamine Phosphoribosylpyrophosphate, subunit 1, domain 1"/>
    <property type="match status" value="1"/>
</dbReference>
<evidence type="ECO:0000313" key="10">
    <source>
        <dbReference type="Proteomes" id="UP000614714"/>
    </source>
</evidence>
<keyword evidence="6" id="KW-0315">Glutamine amidotransferase</keyword>
<evidence type="ECO:0000256" key="1">
    <source>
        <dbReference type="ARBA" id="ARBA00005187"/>
    </source>
</evidence>
<dbReference type="CDD" id="cd00712">
    <property type="entry name" value="AsnB"/>
    <property type="match status" value="1"/>
</dbReference>
<sequence>MCGIFGILTSQPSEQDLSSSLELLHHRGPDDCGEVYWTPEGGTRGTRGTCRIALGHRRLSIIDLSAAGKQPMASQDGRWWIVFNGEVYNFVELRAELQQSGVNFRTKTDTEVVLMSLIHWGAEVALARFRGMFAIALLDAETGALLLARDPFGIKPLYVCTWRDGIAFSSETAPLLKLPGVDKSLDSQRTWLYLRFGVNDHGHETMLAGIRQVPPAHWGVLPLGGDLQESSFIPYWDPQRIPVSTLSFDQAVEQVRHLFLRNINWHLRSDVPVGSALSGGIDSSAIVCAIRHLHPDHEIHTFSYLADQASLSEEVWVDLVNSHIGAVVHPIRPSAGDLVADLEQLMRCQGEPFGSTSIYAQHRVFRAAHEAGIKVMLDGQGADEILAGYVSYQSARLASMVSQGEMVRAVRFLLAQRSWPDRSLGTVLIGGLGQLLPDFVRPLARKLVGKSDRPGWANIPWFQERGVDLNCPWYHGRGEGHLRSNLQESVGIGLLSLLRYEDRNSMAYSIESRVPFLTVDLAELLLSLPEDYLIGDDGLSKRVFRAAMRGIVPDPILDRRDKIGFATPELAWLRQHGEFLSRALKLAPAVPCLNPDGVVSYCSNVMSGEVPFSFQVWRLLNFIRWHNSIEAR</sequence>
<comment type="pathway">
    <text evidence="1">Amino-acid biosynthesis; L-asparagine biosynthesis; L-asparagine from L-aspartate (L-Gln route): step 1/1.</text>
</comment>
<dbReference type="PANTHER" id="PTHR43284">
    <property type="entry name" value="ASPARAGINE SYNTHETASE (GLUTAMINE-HYDROLYZING)"/>
    <property type="match status" value="1"/>
</dbReference>
<keyword evidence="9" id="KW-0436">Ligase</keyword>
<keyword evidence="5" id="KW-0067">ATP-binding</keyword>
<dbReference type="Pfam" id="PF13522">
    <property type="entry name" value="GATase_6"/>
    <property type="match status" value="1"/>
</dbReference>
<gene>
    <name evidence="9" type="primary">asnB</name>
    <name evidence="9" type="ORF">JFN91_05655</name>
</gene>
<evidence type="ECO:0000256" key="7">
    <source>
        <dbReference type="ARBA" id="ARBA00048741"/>
    </source>
</evidence>
<dbReference type="EC" id="6.3.5.4" evidence="3"/>
<dbReference type="EMBL" id="JAEMHL010000002">
    <property type="protein sequence ID" value="MBJ6749691.1"/>
    <property type="molecule type" value="Genomic_DNA"/>
</dbReference>
<dbReference type="Proteomes" id="UP000614714">
    <property type="component" value="Unassembled WGS sequence"/>
</dbReference>
<evidence type="ECO:0000256" key="5">
    <source>
        <dbReference type="ARBA" id="ARBA00022840"/>
    </source>
</evidence>
<reference evidence="9 10" key="1">
    <citation type="submission" date="2020-12" db="EMBL/GenBank/DDBJ databases">
        <title>Geomonas sp. Red421, isolated from paddy soil.</title>
        <authorList>
            <person name="Xu Z."/>
            <person name="Zhang Z."/>
            <person name="Masuda Y."/>
            <person name="Itoh H."/>
            <person name="Senoo K."/>
        </authorList>
    </citation>
    <scope>NUCLEOTIDE SEQUENCE [LARGE SCALE GENOMIC DNA]</scope>
    <source>
        <strain evidence="9 10">Red421</strain>
    </source>
</reference>
<dbReference type="GO" id="GO:0004066">
    <property type="term" value="F:asparagine synthase (glutamine-hydrolyzing) activity"/>
    <property type="evidence" value="ECO:0007669"/>
    <property type="project" value="UniProtKB-EC"/>
</dbReference>
<dbReference type="RefSeq" id="WP_199388212.1">
    <property type="nucleotide sequence ID" value="NZ_JAEMHL010000002.1"/>
</dbReference>
<evidence type="ECO:0000256" key="6">
    <source>
        <dbReference type="ARBA" id="ARBA00022962"/>
    </source>
</evidence>
<keyword evidence="10" id="KW-1185">Reference proteome</keyword>
<accession>A0ABS0YBN4</accession>
<dbReference type="InterPro" id="IPR017932">
    <property type="entry name" value="GATase_2_dom"/>
</dbReference>
<keyword evidence="4" id="KW-0547">Nucleotide-binding</keyword>
<dbReference type="SUPFAM" id="SSF52402">
    <property type="entry name" value="Adenine nucleotide alpha hydrolases-like"/>
    <property type="match status" value="1"/>
</dbReference>
<comment type="catalytic activity">
    <reaction evidence="7">
        <text>L-aspartate + L-glutamine + ATP + H2O = L-asparagine + L-glutamate + AMP + diphosphate + H(+)</text>
        <dbReference type="Rhea" id="RHEA:12228"/>
        <dbReference type="ChEBI" id="CHEBI:15377"/>
        <dbReference type="ChEBI" id="CHEBI:15378"/>
        <dbReference type="ChEBI" id="CHEBI:29985"/>
        <dbReference type="ChEBI" id="CHEBI:29991"/>
        <dbReference type="ChEBI" id="CHEBI:30616"/>
        <dbReference type="ChEBI" id="CHEBI:33019"/>
        <dbReference type="ChEBI" id="CHEBI:58048"/>
        <dbReference type="ChEBI" id="CHEBI:58359"/>
        <dbReference type="ChEBI" id="CHEBI:456215"/>
        <dbReference type="EC" id="6.3.5.4"/>
    </reaction>
</comment>
<evidence type="ECO:0000256" key="3">
    <source>
        <dbReference type="ARBA" id="ARBA00012737"/>
    </source>
</evidence>
<feature type="domain" description="Glutamine amidotransferase type-2" evidence="8">
    <location>
        <begin position="2"/>
        <end position="224"/>
    </location>
</feature>
<proteinExistence type="inferred from homology"/>
<evidence type="ECO:0000259" key="8">
    <source>
        <dbReference type="PROSITE" id="PS51278"/>
    </source>
</evidence>
<dbReference type="PROSITE" id="PS51278">
    <property type="entry name" value="GATASE_TYPE_2"/>
    <property type="match status" value="1"/>
</dbReference>
<comment type="similarity">
    <text evidence="2">Belongs to the asparagine synthetase family.</text>
</comment>
<dbReference type="Pfam" id="PF00733">
    <property type="entry name" value="Asn_synthase"/>
    <property type="match status" value="1"/>
</dbReference>
<dbReference type="InterPro" id="IPR014729">
    <property type="entry name" value="Rossmann-like_a/b/a_fold"/>
</dbReference>
<organism evidence="9 10">
    <name type="scientific">Geomonas anaerohicana</name>
    <dbReference type="NCBI Taxonomy" id="2798583"/>
    <lineage>
        <taxon>Bacteria</taxon>
        <taxon>Pseudomonadati</taxon>
        <taxon>Thermodesulfobacteriota</taxon>
        <taxon>Desulfuromonadia</taxon>
        <taxon>Geobacterales</taxon>
        <taxon>Geobacteraceae</taxon>
        <taxon>Geomonas</taxon>
    </lineage>
</organism>
<evidence type="ECO:0000256" key="4">
    <source>
        <dbReference type="ARBA" id="ARBA00022741"/>
    </source>
</evidence>
<name>A0ABS0YBN4_9BACT</name>
<protein>
    <recommendedName>
        <fullName evidence="3">asparagine synthase (glutamine-hydrolyzing)</fullName>
        <ecNumber evidence="3">6.3.5.4</ecNumber>
    </recommendedName>
</protein>
<comment type="caution">
    <text evidence="9">The sequence shown here is derived from an EMBL/GenBank/DDBJ whole genome shotgun (WGS) entry which is preliminary data.</text>
</comment>
<dbReference type="NCBIfam" id="TIGR01536">
    <property type="entry name" value="asn_synth_AEB"/>
    <property type="match status" value="1"/>
</dbReference>
<dbReference type="PIRSF" id="PIRSF001589">
    <property type="entry name" value="Asn_synthetase_glu-h"/>
    <property type="match status" value="1"/>
</dbReference>
<dbReference type="InterPro" id="IPR001962">
    <property type="entry name" value="Asn_synthase"/>
</dbReference>
<evidence type="ECO:0000313" key="9">
    <source>
        <dbReference type="EMBL" id="MBJ6749691.1"/>
    </source>
</evidence>
<evidence type="ECO:0000256" key="2">
    <source>
        <dbReference type="ARBA" id="ARBA00005752"/>
    </source>
</evidence>
<dbReference type="InterPro" id="IPR029055">
    <property type="entry name" value="Ntn_hydrolases_N"/>
</dbReference>